<name>A0A2J6QS61_HYAVF</name>
<keyword evidence="3" id="KW-0732">Signal</keyword>
<dbReference type="OrthoDB" id="3781271at2759"/>
<dbReference type="InterPro" id="IPR029058">
    <property type="entry name" value="AB_hydrolase_fold"/>
</dbReference>
<reference evidence="9 10" key="1">
    <citation type="submission" date="2016-04" db="EMBL/GenBank/DDBJ databases">
        <title>A degradative enzymes factory behind the ericoid mycorrhizal symbiosis.</title>
        <authorList>
            <consortium name="DOE Joint Genome Institute"/>
            <person name="Martino E."/>
            <person name="Morin E."/>
            <person name="Grelet G."/>
            <person name="Kuo A."/>
            <person name="Kohler A."/>
            <person name="Daghino S."/>
            <person name="Barry K."/>
            <person name="Choi C."/>
            <person name="Cichocki N."/>
            <person name="Clum A."/>
            <person name="Copeland A."/>
            <person name="Hainaut M."/>
            <person name="Haridas S."/>
            <person name="Labutti K."/>
            <person name="Lindquist E."/>
            <person name="Lipzen A."/>
            <person name="Khouja H.-R."/>
            <person name="Murat C."/>
            <person name="Ohm R."/>
            <person name="Olson A."/>
            <person name="Spatafora J."/>
            <person name="Veneault-Fourrey C."/>
            <person name="Henrissat B."/>
            <person name="Grigoriev I."/>
            <person name="Martin F."/>
            <person name="Perotto S."/>
        </authorList>
    </citation>
    <scope>NUCLEOTIDE SEQUENCE [LARGE SCALE GENOMIC DNA]</scope>
    <source>
        <strain evidence="9 10">F</strain>
    </source>
</reference>
<evidence type="ECO:0000256" key="3">
    <source>
        <dbReference type="ARBA" id="ARBA00022729"/>
    </source>
</evidence>
<comment type="similarity">
    <text evidence="1">Belongs to the carbohydrate esterase 15 (CE15) family.</text>
</comment>
<dbReference type="STRING" id="1149755.A0A2J6QS61"/>
<keyword evidence="10" id="KW-1185">Reference proteome</keyword>
<dbReference type="EC" id="3.1.1.117" evidence="7"/>
<keyword evidence="4" id="KW-0378">Hydrolase</keyword>
<dbReference type="InterPro" id="IPR054579">
    <property type="entry name" value="GCE-like_dom"/>
</dbReference>
<evidence type="ECO:0000256" key="5">
    <source>
        <dbReference type="ARBA" id="ARBA00023185"/>
    </source>
</evidence>
<feature type="domain" description="4-O-methyl-glucuronoyl methylesterase-like" evidence="8">
    <location>
        <begin position="102"/>
        <end position="332"/>
    </location>
</feature>
<dbReference type="SUPFAM" id="SSF53474">
    <property type="entry name" value="alpha/beta-Hydrolases"/>
    <property type="match status" value="1"/>
</dbReference>
<evidence type="ECO:0000256" key="7">
    <source>
        <dbReference type="ARBA" id="ARBA00026105"/>
    </source>
</evidence>
<keyword evidence="5" id="KW-0439">Lignin degradation</keyword>
<dbReference type="Gene3D" id="3.40.50.1820">
    <property type="entry name" value="alpha/beta hydrolase"/>
    <property type="match status" value="1"/>
</dbReference>
<comment type="catalytic activity">
    <reaction evidence="6">
        <text>a 4-O-methyl-alpha-D-glucuronosyl ester derivative + H2O = 4-O-methyl-alpha-D-glucuronate derivative + an alcohol + H(+)</text>
        <dbReference type="Rhea" id="RHEA:67452"/>
        <dbReference type="ChEBI" id="CHEBI:15377"/>
        <dbReference type="ChEBI" id="CHEBI:15378"/>
        <dbReference type="ChEBI" id="CHEBI:30879"/>
        <dbReference type="ChEBI" id="CHEBI:171667"/>
        <dbReference type="ChEBI" id="CHEBI:171668"/>
        <dbReference type="EC" id="3.1.1.117"/>
    </reaction>
    <physiologicalReaction direction="left-to-right" evidence="6">
        <dbReference type="Rhea" id="RHEA:67453"/>
    </physiologicalReaction>
</comment>
<evidence type="ECO:0000256" key="1">
    <source>
        <dbReference type="ARBA" id="ARBA00010092"/>
    </source>
</evidence>
<gene>
    <name evidence="9" type="ORF">L207DRAFT_618137</name>
</gene>
<evidence type="ECO:0000256" key="2">
    <source>
        <dbReference type="ARBA" id="ARBA00022487"/>
    </source>
</evidence>
<sequence length="398" mass="43636">MSVSQNLVRKDRKLQCSQNFGGIPKDFKLVKDTKLPDPFLFTDGTQVQSSDDWECRQQQIKELILRYELGYLPPKPDSLTANLTATTIKYGNLTIPTHNLNINATNGGTTISFSASIQYPASGQGPYPAVIAYGGPSIHVPPSVATIFLDNDLIAQQNSNASRGIGLFYDLYGVNATASAMTAWAVSRIIDALETMPEANINTTRLAVTGCSRNGKGALVAGALDERITLTIPQESGSGGDACWRLSDAEQAAGYVVQTSTEIVRENVWFSLTVDEFAPHNTSWLPFDHHMLAGLIAPRALLAIENTAYVWLSPQSSYGCMTAAHKIWEALGVPQNMGFTQDGNHSHCAFPAEQQPELTAFFERFLLDEMVDTTVFKTTNETFNETEWIDWEVPKLSS</sequence>
<evidence type="ECO:0000313" key="9">
    <source>
        <dbReference type="EMBL" id="PMD29098.1"/>
    </source>
</evidence>
<accession>A0A2J6QS61</accession>
<dbReference type="Pfam" id="PF22244">
    <property type="entry name" value="GCE_fung"/>
    <property type="match status" value="1"/>
</dbReference>
<evidence type="ECO:0000259" key="8">
    <source>
        <dbReference type="Pfam" id="PF22244"/>
    </source>
</evidence>
<evidence type="ECO:0000256" key="4">
    <source>
        <dbReference type="ARBA" id="ARBA00022801"/>
    </source>
</evidence>
<dbReference type="Proteomes" id="UP000235786">
    <property type="component" value="Unassembled WGS sequence"/>
</dbReference>
<protein>
    <recommendedName>
        <fullName evidence="7">(4-O-methyl)-D-glucuronate--lignin esterase</fullName>
        <ecNumber evidence="7">3.1.1.117</ecNumber>
    </recommendedName>
</protein>
<dbReference type="GO" id="GO:0046274">
    <property type="term" value="P:lignin catabolic process"/>
    <property type="evidence" value="ECO:0007669"/>
    <property type="project" value="UniProtKB-KW"/>
</dbReference>
<evidence type="ECO:0000256" key="6">
    <source>
        <dbReference type="ARBA" id="ARBA00024511"/>
    </source>
</evidence>
<evidence type="ECO:0000313" key="10">
    <source>
        <dbReference type="Proteomes" id="UP000235786"/>
    </source>
</evidence>
<proteinExistence type="inferred from homology"/>
<dbReference type="GO" id="GO:0052689">
    <property type="term" value="F:carboxylic ester hydrolase activity"/>
    <property type="evidence" value="ECO:0007669"/>
    <property type="project" value="UniProtKB-KW"/>
</dbReference>
<dbReference type="EMBL" id="KZ613978">
    <property type="protein sequence ID" value="PMD29098.1"/>
    <property type="molecule type" value="Genomic_DNA"/>
</dbReference>
<dbReference type="AlphaFoldDB" id="A0A2J6QS61"/>
<keyword evidence="2" id="KW-0719">Serine esterase</keyword>
<organism evidence="9 10">
    <name type="scientific">Hyaloscypha variabilis (strain UAMH 11265 / GT02V1 / F)</name>
    <name type="common">Meliniomyces variabilis</name>
    <dbReference type="NCBI Taxonomy" id="1149755"/>
    <lineage>
        <taxon>Eukaryota</taxon>
        <taxon>Fungi</taxon>
        <taxon>Dikarya</taxon>
        <taxon>Ascomycota</taxon>
        <taxon>Pezizomycotina</taxon>
        <taxon>Leotiomycetes</taxon>
        <taxon>Helotiales</taxon>
        <taxon>Hyaloscyphaceae</taxon>
        <taxon>Hyaloscypha</taxon>
        <taxon>Hyaloscypha variabilis</taxon>
    </lineage>
</organism>